<dbReference type="EMBL" id="RRUE01000001">
    <property type="protein sequence ID" value="RRN44743.1"/>
    <property type="molecule type" value="Genomic_DNA"/>
</dbReference>
<dbReference type="Proteomes" id="UP000270261">
    <property type="component" value="Unassembled WGS sequence"/>
</dbReference>
<feature type="domain" description="HAMP" evidence="13">
    <location>
        <begin position="184"/>
        <end position="236"/>
    </location>
</feature>
<keyword evidence="11" id="KW-0812">Transmembrane</keyword>
<name>A0A3R8NBF7_9BURK</name>
<evidence type="ECO:0000256" key="7">
    <source>
        <dbReference type="ARBA" id="ARBA00022741"/>
    </source>
</evidence>
<evidence type="ECO:0000256" key="10">
    <source>
        <dbReference type="SAM" id="MobiDB-lite"/>
    </source>
</evidence>
<dbReference type="OrthoDB" id="9804645at2"/>
<dbReference type="GO" id="GO:0005886">
    <property type="term" value="C:plasma membrane"/>
    <property type="evidence" value="ECO:0007669"/>
    <property type="project" value="UniProtKB-SubCell"/>
</dbReference>
<keyword evidence="6" id="KW-0808">Transferase</keyword>
<evidence type="ECO:0000256" key="2">
    <source>
        <dbReference type="ARBA" id="ARBA00004651"/>
    </source>
</evidence>
<dbReference type="GO" id="GO:0005524">
    <property type="term" value="F:ATP binding"/>
    <property type="evidence" value="ECO:0007669"/>
    <property type="project" value="UniProtKB-KW"/>
</dbReference>
<evidence type="ECO:0000256" key="6">
    <source>
        <dbReference type="ARBA" id="ARBA00022679"/>
    </source>
</evidence>
<dbReference type="EC" id="2.7.13.3" evidence="3"/>
<dbReference type="GO" id="GO:0000155">
    <property type="term" value="F:phosphorelay sensor kinase activity"/>
    <property type="evidence" value="ECO:0007669"/>
    <property type="project" value="InterPro"/>
</dbReference>
<feature type="transmembrane region" description="Helical" evidence="11">
    <location>
        <begin position="159"/>
        <end position="180"/>
    </location>
</feature>
<accession>A0A3R8NBF7</accession>
<keyword evidence="15" id="KW-1185">Reference proteome</keyword>
<evidence type="ECO:0000256" key="5">
    <source>
        <dbReference type="ARBA" id="ARBA00022553"/>
    </source>
</evidence>
<keyword evidence="5" id="KW-0597">Phosphoprotein</keyword>
<dbReference type="PRINTS" id="PR00344">
    <property type="entry name" value="BCTRLSENSOR"/>
</dbReference>
<dbReference type="CDD" id="cd00075">
    <property type="entry name" value="HATPase"/>
    <property type="match status" value="1"/>
</dbReference>
<feature type="region of interest" description="Disordered" evidence="10">
    <location>
        <begin position="556"/>
        <end position="575"/>
    </location>
</feature>
<evidence type="ECO:0000259" key="13">
    <source>
        <dbReference type="PROSITE" id="PS50885"/>
    </source>
</evidence>
<keyword evidence="11" id="KW-0472">Membrane</keyword>
<evidence type="ECO:0000313" key="15">
    <source>
        <dbReference type="Proteomes" id="UP000270261"/>
    </source>
</evidence>
<keyword evidence="7" id="KW-0547">Nucleotide-binding</keyword>
<gene>
    <name evidence="14" type="ORF">EHV23_00095</name>
</gene>
<evidence type="ECO:0000256" key="11">
    <source>
        <dbReference type="SAM" id="Phobius"/>
    </source>
</evidence>
<evidence type="ECO:0000259" key="12">
    <source>
        <dbReference type="PROSITE" id="PS50109"/>
    </source>
</evidence>
<evidence type="ECO:0000313" key="14">
    <source>
        <dbReference type="EMBL" id="RRN44743.1"/>
    </source>
</evidence>
<dbReference type="Gene3D" id="3.30.565.10">
    <property type="entry name" value="Histidine kinase-like ATPase, C-terminal domain"/>
    <property type="match status" value="1"/>
</dbReference>
<feature type="region of interest" description="Disordered" evidence="10">
    <location>
        <begin position="87"/>
        <end position="120"/>
    </location>
</feature>
<evidence type="ECO:0000256" key="8">
    <source>
        <dbReference type="ARBA" id="ARBA00022777"/>
    </source>
</evidence>
<evidence type="ECO:0000256" key="9">
    <source>
        <dbReference type="ARBA" id="ARBA00022840"/>
    </source>
</evidence>
<evidence type="ECO:0000256" key="3">
    <source>
        <dbReference type="ARBA" id="ARBA00012438"/>
    </source>
</evidence>
<proteinExistence type="predicted"/>
<dbReference type="InterPro" id="IPR036097">
    <property type="entry name" value="HisK_dim/P_sf"/>
</dbReference>
<keyword evidence="4" id="KW-1003">Cell membrane</keyword>
<keyword evidence="9" id="KW-0067">ATP-binding</keyword>
<dbReference type="InterPro" id="IPR004358">
    <property type="entry name" value="Sig_transdc_His_kin-like_C"/>
</dbReference>
<evidence type="ECO:0000256" key="1">
    <source>
        <dbReference type="ARBA" id="ARBA00000085"/>
    </source>
</evidence>
<dbReference type="Pfam" id="PF00512">
    <property type="entry name" value="HisKA"/>
    <property type="match status" value="1"/>
</dbReference>
<keyword evidence="8 14" id="KW-0418">Kinase</keyword>
<reference evidence="14 15" key="1">
    <citation type="submission" date="2018-11" db="EMBL/GenBank/DDBJ databases">
        <title>Genome sequencing of Lautropia sp. KCOM 2505 (= ChDC F240).</title>
        <authorList>
            <person name="Kook J.-K."/>
            <person name="Park S.-N."/>
            <person name="Lim Y.K."/>
        </authorList>
    </citation>
    <scope>NUCLEOTIDE SEQUENCE [LARGE SCALE GENOMIC DNA]</scope>
    <source>
        <strain evidence="14 15">KCOM 2505</strain>
    </source>
</reference>
<dbReference type="InterPro" id="IPR005467">
    <property type="entry name" value="His_kinase_dom"/>
</dbReference>
<comment type="catalytic activity">
    <reaction evidence="1">
        <text>ATP + protein L-histidine = ADP + protein N-phospho-L-histidine.</text>
        <dbReference type="EC" id="2.7.13.3"/>
    </reaction>
</comment>
<dbReference type="CDD" id="cd06225">
    <property type="entry name" value="HAMP"/>
    <property type="match status" value="1"/>
</dbReference>
<dbReference type="PANTHER" id="PTHR44936:SF10">
    <property type="entry name" value="SENSOR PROTEIN RSTB"/>
    <property type="match status" value="1"/>
</dbReference>
<dbReference type="InterPro" id="IPR003594">
    <property type="entry name" value="HATPase_dom"/>
</dbReference>
<dbReference type="RefSeq" id="WP_125094152.1">
    <property type="nucleotide sequence ID" value="NZ_RRUE01000001.1"/>
</dbReference>
<organism evidence="14 15">
    <name type="scientific">Lautropia dentalis</name>
    <dbReference type="NCBI Taxonomy" id="2490857"/>
    <lineage>
        <taxon>Bacteria</taxon>
        <taxon>Pseudomonadati</taxon>
        <taxon>Pseudomonadota</taxon>
        <taxon>Betaproteobacteria</taxon>
        <taxon>Burkholderiales</taxon>
        <taxon>Burkholderiaceae</taxon>
        <taxon>Lautropia</taxon>
    </lineage>
</organism>
<feature type="domain" description="Histidine kinase" evidence="12">
    <location>
        <begin position="251"/>
        <end position="554"/>
    </location>
</feature>
<dbReference type="AlphaFoldDB" id="A0A3R8NBF7"/>
<dbReference type="PANTHER" id="PTHR44936">
    <property type="entry name" value="SENSOR PROTEIN CREC"/>
    <property type="match status" value="1"/>
</dbReference>
<dbReference type="Gene3D" id="1.10.287.130">
    <property type="match status" value="1"/>
</dbReference>
<dbReference type="PROSITE" id="PS50885">
    <property type="entry name" value="HAMP"/>
    <property type="match status" value="1"/>
</dbReference>
<dbReference type="PROSITE" id="PS50109">
    <property type="entry name" value="HIS_KIN"/>
    <property type="match status" value="1"/>
</dbReference>
<protein>
    <recommendedName>
        <fullName evidence="3">histidine kinase</fullName>
        <ecNumber evidence="3">2.7.13.3</ecNumber>
    </recommendedName>
</protein>
<dbReference type="CDD" id="cd00082">
    <property type="entry name" value="HisKA"/>
    <property type="match status" value="1"/>
</dbReference>
<dbReference type="InterPro" id="IPR003660">
    <property type="entry name" value="HAMP_dom"/>
</dbReference>
<dbReference type="SUPFAM" id="SSF47384">
    <property type="entry name" value="Homodimeric domain of signal transducing histidine kinase"/>
    <property type="match status" value="1"/>
</dbReference>
<dbReference type="InterPro" id="IPR003661">
    <property type="entry name" value="HisK_dim/P_dom"/>
</dbReference>
<comment type="caution">
    <text evidence="14">The sequence shown here is derived from an EMBL/GenBank/DDBJ whole genome shotgun (WGS) entry which is preliminary data.</text>
</comment>
<comment type="subcellular location">
    <subcellularLocation>
        <location evidence="2">Cell membrane</location>
        <topology evidence="2">Multi-pass membrane protein</topology>
    </subcellularLocation>
</comment>
<evidence type="ECO:0000256" key="4">
    <source>
        <dbReference type="ARBA" id="ARBA00022475"/>
    </source>
</evidence>
<keyword evidence="11" id="KW-1133">Transmembrane helix</keyword>
<dbReference type="SMART" id="SM00388">
    <property type="entry name" value="HisKA"/>
    <property type="match status" value="1"/>
</dbReference>
<dbReference type="SMART" id="SM00387">
    <property type="entry name" value="HATPase_c"/>
    <property type="match status" value="1"/>
</dbReference>
<dbReference type="Pfam" id="PF02518">
    <property type="entry name" value="HATPase_c"/>
    <property type="match status" value="1"/>
</dbReference>
<dbReference type="SMART" id="SM00304">
    <property type="entry name" value="HAMP"/>
    <property type="match status" value="1"/>
</dbReference>
<dbReference type="InterPro" id="IPR050980">
    <property type="entry name" value="2C_sensor_his_kinase"/>
</dbReference>
<dbReference type="Gene3D" id="6.10.340.10">
    <property type="match status" value="1"/>
</dbReference>
<sequence length="575" mass="61347">MTIFLSLLASLLLVGAAVAFFWQWRLDSRTEAQESRFTELLAAEVVPAATEGVGRLQETLSRWHRRLRVDLQVVDARGRVLAAAGRPFRADGSSAPGERAGDGMPPPPPPEALPMEPGPGHNGDFPRRGGRGMTGVVHRVALPDDRTLLIRTWRPMPPLPWMGGPVALPMLFLAVALAAWPVSRRITRRLETLQHSVDAQAAGNLQARVEVQGRDEVAQLARSFNRAAERIETLVTRQEALLQAQRRLLANASHELRSPLARIRMAVELMLESPGDLPLHAGEVRLNIHELDALVEEILLASRLDAGSTADLKCEPVDMQALVAEEAERTGAVWVAEEAGRTGAMGRVENPAGGGEAGGAGHAAITIDGGGVMGGMADHDRVTGGASPWIVQGDVRLLRRLLRNLLENARRYQPAGGEPVLVRLSRQDTSQEEAGHAVAQETWLNASASSGASVSPDATVSPNATVSAVAPAGRQPAVWLCIAVMDRGPGVPEVARERIFEAFYRVDGHSEQSGNVGLGLSLVRQIARRHGGDAHHEPREGGGSVFVVRLPAGRAGPAVEDTGLPGSGDQPAEHV</sequence>
<dbReference type="SUPFAM" id="SSF55874">
    <property type="entry name" value="ATPase domain of HSP90 chaperone/DNA topoisomerase II/histidine kinase"/>
    <property type="match status" value="1"/>
</dbReference>
<dbReference type="SUPFAM" id="SSF158472">
    <property type="entry name" value="HAMP domain-like"/>
    <property type="match status" value="1"/>
</dbReference>
<dbReference type="InterPro" id="IPR036890">
    <property type="entry name" value="HATPase_C_sf"/>
</dbReference>
<dbReference type="Pfam" id="PF00672">
    <property type="entry name" value="HAMP"/>
    <property type="match status" value="1"/>
</dbReference>